<evidence type="ECO:0000256" key="7">
    <source>
        <dbReference type="SAM" id="Phobius"/>
    </source>
</evidence>
<dbReference type="RefSeq" id="WP_073085171.1">
    <property type="nucleotide sequence ID" value="NZ_FRBL01000008.1"/>
</dbReference>
<evidence type="ECO:0000256" key="4">
    <source>
        <dbReference type="ARBA" id="ARBA00022692"/>
    </source>
</evidence>
<evidence type="ECO:0000313" key="9">
    <source>
        <dbReference type="Proteomes" id="UP000184420"/>
    </source>
</evidence>
<feature type="transmembrane region" description="Helical" evidence="7">
    <location>
        <begin position="259"/>
        <end position="278"/>
    </location>
</feature>
<dbReference type="AlphaFoldDB" id="A0A1M7J613"/>
<dbReference type="InterPro" id="IPR010290">
    <property type="entry name" value="TM_effector"/>
</dbReference>
<feature type="transmembrane region" description="Helical" evidence="7">
    <location>
        <begin position="380"/>
        <end position="398"/>
    </location>
</feature>
<keyword evidence="2" id="KW-0813">Transport</keyword>
<keyword evidence="6 7" id="KW-0472">Membrane</keyword>
<dbReference type="GO" id="GO:0005886">
    <property type="term" value="C:plasma membrane"/>
    <property type="evidence" value="ECO:0007669"/>
    <property type="project" value="UniProtKB-SubCell"/>
</dbReference>
<dbReference type="Gene3D" id="1.20.1250.20">
    <property type="entry name" value="MFS general substrate transporter like domains"/>
    <property type="match status" value="1"/>
</dbReference>
<feature type="transmembrane region" description="Helical" evidence="7">
    <location>
        <begin position="290"/>
        <end position="307"/>
    </location>
</feature>
<gene>
    <name evidence="8" type="ORF">SAMN05444266_108240</name>
</gene>
<name>A0A1M7J613_9BACT</name>
<evidence type="ECO:0000256" key="6">
    <source>
        <dbReference type="ARBA" id="ARBA00023136"/>
    </source>
</evidence>
<proteinExistence type="predicted"/>
<keyword evidence="3" id="KW-1003">Cell membrane</keyword>
<evidence type="ECO:0000256" key="3">
    <source>
        <dbReference type="ARBA" id="ARBA00022475"/>
    </source>
</evidence>
<evidence type="ECO:0000256" key="1">
    <source>
        <dbReference type="ARBA" id="ARBA00004651"/>
    </source>
</evidence>
<dbReference type="EMBL" id="FRBL01000008">
    <property type="protein sequence ID" value="SHM48580.1"/>
    <property type="molecule type" value="Genomic_DNA"/>
</dbReference>
<feature type="transmembrane region" description="Helical" evidence="7">
    <location>
        <begin position="313"/>
        <end position="336"/>
    </location>
</feature>
<keyword evidence="9" id="KW-1185">Reference proteome</keyword>
<dbReference type="STRING" id="1419482.SAMN05444266_108240"/>
<evidence type="ECO:0000256" key="5">
    <source>
        <dbReference type="ARBA" id="ARBA00022989"/>
    </source>
</evidence>
<feature type="transmembrane region" description="Helical" evidence="7">
    <location>
        <begin position="106"/>
        <end position="126"/>
    </location>
</feature>
<organism evidence="8 9">
    <name type="scientific">Chitinophaga jiangningensis</name>
    <dbReference type="NCBI Taxonomy" id="1419482"/>
    <lineage>
        <taxon>Bacteria</taxon>
        <taxon>Pseudomonadati</taxon>
        <taxon>Bacteroidota</taxon>
        <taxon>Chitinophagia</taxon>
        <taxon>Chitinophagales</taxon>
        <taxon>Chitinophagaceae</taxon>
        <taxon>Chitinophaga</taxon>
    </lineage>
</organism>
<dbReference type="PANTHER" id="PTHR23513">
    <property type="entry name" value="INTEGRAL MEMBRANE EFFLUX PROTEIN-RELATED"/>
    <property type="match status" value="1"/>
</dbReference>
<keyword evidence="4 7" id="KW-0812">Transmembrane</keyword>
<feature type="transmembrane region" description="Helical" evidence="7">
    <location>
        <begin position="180"/>
        <end position="201"/>
    </location>
</feature>
<accession>A0A1M7J613</accession>
<dbReference type="Pfam" id="PF05977">
    <property type="entry name" value="MFS_3"/>
    <property type="match status" value="1"/>
</dbReference>
<feature type="transmembrane region" description="Helical" evidence="7">
    <location>
        <begin position="80"/>
        <end position="100"/>
    </location>
</feature>
<sequence>MNIANTFRVFKSRDYSLFFTGQLISRIGMWMQRTAVIWVIYSLTHSLMWVGLTVFAEQFPSFFLSPLGGIVADRYDRFKVLMFTQVGSALQAVCLTLAYYLGAHEVWLILLLSALLGMANAFDIPARQAMVNDIVKNGADLPGAIAMNASLNNFTRLAGPALSGIVLAQFGATFCFASNAVSFIAVIFCLNLMHFPAHVEVTTTKDPWKDFKDGWTFTRSDLEIGPLILLNVFICLLVATSDTLQPYFADVVFKGNAAIYGYMNAASGLGALISTLYLAGRKYPATLKQYLFKNLLLLGAGLFTMPFVTWLPLYLLCCFVCGFALMSAIPIGIMIVQMVCPGQLRGRVVAFLAMATYGTLPLGSLLIGWLAKIISPQYCMHLQGLLSFCIAGGFYKFLHREIKYPQLHTETLIAK</sequence>
<evidence type="ECO:0000313" key="8">
    <source>
        <dbReference type="EMBL" id="SHM48580.1"/>
    </source>
</evidence>
<evidence type="ECO:0000256" key="2">
    <source>
        <dbReference type="ARBA" id="ARBA00022448"/>
    </source>
</evidence>
<feature type="transmembrane region" description="Helical" evidence="7">
    <location>
        <begin position="222"/>
        <end position="239"/>
    </location>
</feature>
<comment type="subcellular location">
    <subcellularLocation>
        <location evidence="1">Cell membrane</location>
        <topology evidence="1">Multi-pass membrane protein</topology>
    </subcellularLocation>
</comment>
<feature type="transmembrane region" description="Helical" evidence="7">
    <location>
        <begin position="348"/>
        <end position="374"/>
    </location>
</feature>
<dbReference type="SUPFAM" id="SSF103473">
    <property type="entry name" value="MFS general substrate transporter"/>
    <property type="match status" value="1"/>
</dbReference>
<dbReference type="InterPro" id="IPR036259">
    <property type="entry name" value="MFS_trans_sf"/>
</dbReference>
<dbReference type="Proteomes" id="UP000184420">
    <property type="component" value="Unassembled WGS sequence"/>
</dbReference>
<dbReference type="CDD" id="cd06173">
    <property type="entry name" value="MFS_MefA_like"/>
    <property type="match status" value="1"/>
</dbReference>
<feature type="transmembrane region" description="Helical" evidence="7">
    <location>
        <begin position="35"/>
        <end position="59"/>
    </location>
</feature>
<dbReference type="PANTHER" id="PTHR23513:SF11">
    <property type="entry name" value="STAPHYLOFERRIN A TRANSPORTER"/>
    <property type="match status" value="1"/>
</dbReference>
<protein>
    <submittedName>
        <fullName evidence="8">Predicted arabinose efflux permease, MFS family</fullName>
    </submittedName>
</protein>
<reference evidence="8 9" key="1">
    <citation type="submission" date="2016-11" db="EMBL/GenBank/DDBJ databases">
        <authorList>
            <person name="Jaros S."/>
            <person name="Januszkiewicz K."/>
            <person name="Wedrychowicz H."/>
        </authorList>
    </citation>
    <scope>NUCLEOTIDE SEQUENCE [LARGE SCALE GENOMIC DNA]</scope>
    <source>
        <strain evidence="8 9">DSM 27406</strain>
    </source>
</reference>
<keyword evidence="5 7" id="KW-1133">Transmembrane helix</keyword>
<dbReference type="OrthoDB" id="9775268at2"/>